<comment type="caution">
    <text evidence="1">The sequence shown here is derived from an EMBL/GenBank/DDBJ whole genome shotgun (WGS) entry which is preliminary data.</text>
</comment>
<dbReference type="RefSeq" id="WP_132883829.1">
    <property type="nucleotide sequence ID" value="NZ_JBBGZA010000001.1"/>
</dbReference>
<dbReference type="EMBL" id="JBBGZA010000001">
    <property type="protein sequence ID" value="MEJ5094994.1"/>
    <property type="molecule type" value="Genomic_DNA"/>
</dbReference>
<evidence type="ECO:0000313" key="2">
    <source>
        <dbReference type="Proteomes" id="UP001380365"/>
    </source>
</evidence>
<dbReference type="Proteomes" id="UP001380365">
    <property type="component" value="Unassembled WGS sequence"/>
</dbReference>
<evidence type="ECO:0000313" key="1">
    <source>
        <dbReference type="EMBL" id="MEJ5094994.1"/>
    </source>
</evidence>
<sequence length="122" mass="12605">MTAAFWRCGGTGLLSLMLAACGDAGPPEPPSGLRIACATEGTQLAQNCLVEQSEGQQGLVLTVRRADGGFRRLLVARDGSGVTAADGAEPAVVRLRSPSEIEVQIGRDRYRLPARVDGAAGA</sequence>
<reference evidence="1 2" key="1">
    <citation type="submission" date="2023-12" db="EMBL/GenBank/DDBJ databases">
        <title>Gut-associated functions are favored during microbiome assembly across C. elegans life.</title>
        <authorList>
            <person name="Zimmermann J."/>
        </authorList>
    </citation>
    <scope>NUCLEOTIDE SEQUENCE [LARGE SCALE GENOMIC DNA]</scope>
    <source>
        <strain evidence="1 2">JUb134</strain>
    </source>
</reference>
<gene>
    <name evidence="1" type="ORF">WH159_10645</name>
</gene>
<name>A0ABU8Q5H6_9SPHN</name>
<protein>
    <recommendedName>
        <fullName evidence="3">Lipoprotein</fullName>
    </recommendedName>
</protein>
<accession>A0ABU8Q5H6</accession>
<organism evidence="1 2">
    <name type="scientific">Sphingomonas molluscorum</name>
    <dbReference type="NCBI Taxonomy" id="418184"/>
    <lineage>
        <taxon>Bacteria</taxon>
        <taxon>Pseudomonadati</taxon>
        <taxon>Pseudomonadota</taxon>
        <taxon>Alphaproteobacteria</taxon>
        <taxon>Sphingomonadales</taxon>
        <taxon>Sphingomonadaceae</taxon>
        <taxon>Sphingomonas</taxon>
    </lineage>
</organism>
<dbReference type="PROSITE" id="PS51257">
    <property type="entry name" value="PROKAR_LIPOPROTEIN"/>
    <property type="match status" value="1"/>
</dbReference>
<proteinExistence type="predicted"/>
<keyword evidence="2" id="KW-1185">Reference proteome</keyword>
<evidence type="ECO:0008006" key="3">
    <source>
        <dbReference type="Google" id="ProtNLM"/>
    </source>
</evidence>